<sequence>MCGSTPEKAGVGIPEAQRHCRATACHLYRPQYCCGSVLIIADNKYSPCLLDRCDGNADGAWLGGPPKNGSSDIRSSVDDAMAHPGDAPIPVPYTTKLGQPLMPGQTLNIHGKINSDANRVEINLLHGAAQIDPGEAVLHVNIRMDEKKLVMNTYMGGAWGKEERESMPYKQGEKFDLKMRVQVEGMEIWCNEKKVHLYKHRMPFDQIEYLQIKGDCTLDGVHWGGKFYQIPWETAFPDGHLRASQKIIMHAIPKGDRWNLDLLGRGGDILFHFNPRFKDKQIVRNSYKGGIWNKEEREGPFPFEKEHGFDLTIQNEPYSIQIFVNNERIGTFEHRTQNPTEDYIGMRIDGDVEMTNIEFN</sequence>
<feature type="domain" description="Galectin" evidence="3">
    <location>
        <begin position="233"/>
        <end position="360"/>
    </location>
</feature>
<dbReference type="OrthoDB" id="6251307at2759"/>
<evidence type="ECO:0000256" key="2">
    <source>
        <dbReference type="RuleBase" id="RU102079"/>
    </source>
</evidence>
<dbReference type="Gene3D" id="2.60.120.200">
    <property type="match status" value="2"/>
</dbReference>
<dbReference type="PROSITE" id="PS51304">
    <property type="entry name" value="GALECTIN"/>
    <property type="match status" value="2"/>
</dbReference>
<dbReference type="PANTHER" id="PTHR11346">
    <property type="entry name" value="GALECTIN"/>
    <property type="match status" value="1"/>
</dbReference>
<evidence type="ECO:0000259" key="3">
    <source>
        <dbReference type="PROSITE" id="PS51304"/>
    </source>
</evidence>
<dbReference type="Proteomes" id="UP000024635">
    <property type="component" value="Unassembled WGS sequence"/>
</dbReference>
<dbReference type="AlphaFoldDB" id="A0A016U3K1"/>
<dbReference type="SMART" id="SM00908">
    <property type="entry name" value="Gal-bind_lectin"/>
    <property type="match status" value="2"/>
</dbReference>
<dbReference type="InterPro" id="IPR013320">
    <property type="entry name" value="ConA-like_dom_sf"/>
</dbReference>
<gene>
    <name evidence="4" type="primary">Acey_s0062.g3400</name>
    <name evidence="4" type="synonym">Acey-lec-4</name>
    <name evidence="4" type="ORF">Y032_0062g3400</name>
</gene>
<dbReference type="GO" id="GO:0030246">
    <property type="term" value="F:carbohydrate binding"/>
    <property type="evidence" value="ECO:0007669"/>
    <property type="project" value="UniProtKB-UniRule"/>
</dbReference>
<dbReference type="GO" id="GO:0016936">
    <property type="term" value="F:galactoside binding"/>
    <property type="evidence" value="ECO:0007669"/>
    <property type="project" value="TreeGrafter"/>
</dbReference>
<dbReference type="InterPro" id="IPR001079">
    <property type="entry name" value="Galectin_CRD"/>
</dbReference>
<dbReference type="Pfam" id="PF00337">
    <property type="entry name" value="Gal-bind_lectin"/>
    <property type="match status" value="2"/>
</dbReference>
<proteinExistence type="predicted"/>
<protein>
    <recommendedName>
        <fullName evidence="2">Galectin</fullName>
    </recommendedName>
</protein>
<dbReference type="FunFam" id="2.60.120.200:FF:000276">
    <property type="entry name" value="Galectin"/>
    <property type="match status" value="1"/>
</dbReference>
<evidence type="ECO:0000313" key="5">
    <source>
        <dbReference type="Proteomes" id="UP000024635"/>
    </source>
</evidence>
<reference evidence="5" key="1">
    <citation type="journal article" date="2015" name="Nat. Genet.">
        <title>The genome and transcriptome of the zoonotic hookworm Ancylostoma ceylanicum identify infection-specific gene families.</title>
        <authorList>
            <person name="Schwarz E.M."/>
            <person name="Hu Y."/>
            <person name="Antoshechkin I."/>
            <person name="Miller M.M."/>
            <person name="Sternberg P.W."/>
            <person name="Aroian R.V."/>
        </authorList>
    </citation>
    <scope>NUCLEOTIDE SEQUENCE</scope>
    <source>
        <strain evidence="5">HY135</strain>
    </source>
</reference>
<comment type="caution">
    <text evidence="4">The sequence shown here is derived from an EMBL/GenBank/DDBJ whole genome shotgun (WGS) entry which is preliminary data.</text>
</comment>
<dbReference type="EMBL" id="JARK01001398">
    <property type="protein sequence ID" value="EYC09183.1"/>
    <property type="molecule type" value="Genomic_DNA"/>
</dbReference>
<keyword evidence="5" id="KW-1185">Reference proteome</keyword>
<organism evidence="4 5">
    <name type="scientific">Ancylostoma ceylanicum</name>
    <dbReference type="NCBI Taxonomy" id="53326"/>
    <lineage>
        <taxon>Eukaryota</taxon>
        <taxon>Metazoa</taxon>
        <taxon>Ecdysozoa</taxon>
        <taxon>Nematoda</taxon>
        <taxon>Chromadorea</taxon>
        <taxon>Rhabditida</taxon>
        <taxon>Rhabditina</taxon>
        <taxon>Rhabditomorpha</taxon>
        <taxon>Strongyloidea</taxon>
        <taxon>Ancylostomatidae</taxon>
        <taxon>Ancylostomatinae</taxon>
        <taxon>Ancylostoma</taxon>
    </lineage>
</organism>
<dbReference type="CDD" id="cd00070">
    <property type="entry name" value="GLECT"/>
    <property type="match status" value="2"/>
</dbReference>
<keyword evidence="1 2" id="KW-0430">Lectin</keyword>
<evidence type="ECO:0000313" key="4">
    <source>
        <dbReference type="EMBL" id="EYC09183.1"/>
    </source>
</evidence>
<dbReference type="InterPro" id="IPR044156">
    <property type="entry name" value="Galectin-like"/>
</dbReference>
<accession>A0A016U3K1</accession>
<name>A0A016U3K1_9BILA</name>
<evidence type="ECO:0000256" key="1">
    <source>
        <dbReference type="ARBA" id="ARBA00022734"/>
    </source>
</evidence>
<dbReference type="SMART" id="SM00276">
    <property type="entry name" value="GLECT"/>
    <property type="match status" value="2"/>
</dbReference>
<dbReference type="STRING" id="53326.A0A016U3K1"/>
<dbReference type="SUPFAM" id="SSF49899">
    <property type="entry name" value="Concanavalin A-like lectins/glucanases"/>
    <property type="match status" value="2"/>
</dbReference>
<dbReference type="PANTHER" id="PTHR11346:SF116">
    <property type="entry name" value="GALECTIN"/>
    <property type="match status" value="1"/>
</dbReference>
<feature type="domain" description="Galectin" evidence="3">
    <location>
        <begin position="93"/>
        <end position="224"/>
    </location>
</feature>